<dbReference type="Gene3D" id="1.10.260.40">
    <property type="entry name" value="lambda repressor-like DNA-binding domains"/>
    <property type="match status" value="1"/>
</dbReference>
<accession>A0AA95F2R4</accession>
<gene>
    <name evidence="3" type="ORF">P0Y55_06935</name>
</gene>
<name>A0AA95F2R4_9BACL</name>
<evidence type="ECO:0000313" key="3">
    <source>
        <dbReference type="EMBL" id="WEK55773.1"/>
    </source>
</evidence>
<dbReference type="EMBL" id="CP119317">
    <property type="protein sequence ID" value="WEK55773.1"/>
    <property type="molecule type" value="Genomic_DNA"/>
</dbReference>
<keyword evidence="4" id="KW-1185">Reference proteome</keyword>
<evidence type="ECO:0000259" key="2">
    <source>
        <dbReference type="PROSITE" id="PS50943"/>
    </source>
</evidence>
<evidence type="ECO:0000313" key="4">
    <source>
        <dbReference type="Proteomes" id="UP001178662"/>
    </source>
</evidence>
<dbReference type="GO" id="GO:0003677">
    <property type="term" value="F:DNA binding"/>
    <property type="evidence" value="ECO:0007669"/>
    <property type="project" value="UniProtKB-KW"/>
</dbReference>
<evidence type="ECO:0000256" key="1">
    <source>
        <dbReference type="ARBA" id="ARBA00023125"/>
    </source>
</evidence>
<dbReference type="Pfam" id="PF01381">
    <property type="entry name" value="HTH_3"/>
    <property type="match status" value="1"/>
</dbReference>
<organism evidence="3 4">
    <name type="scientific">Candidatus Cohnella colombiensis</name>
    <dbReference type="NCBI Taxonomy" id="3121368"/>
    <lineage>
        <taxon>Bacteria</taxon>
        <taxon>Bacillati</taxon>
        <taxon>Bacillota</taxon>
        <taxon>Bacilli</taxon>
        <taxon>Bacillales</taxon>
        <taxon>Paenibacillaceae</taxon>
        <taxon>Cohnella</taxon>
    </lineage>
</organism>
<feature type="domain" description="HTH cro/C1-type" evidence="2">
    <location>
        <begin position="7"/>
        <end position="61"/>
    </location>
</feature>
<dbReference type="CDD" id="cd00093">
    <property type="entry name" value="HTH_XRE"/>
    <property type="match status" value="1"/>
</dbReference>
<dbReference type="PANTHER" id="PTHR46558:SF11">
    <property type="entry name" value="HTH-TYPE TRANSCRIPTIONAL REGULATOR XRE"/>
    <property type="match status" value="1"/>
</dbReference>
<dbReference type="PANTHER" id="PTHR46558">
    <property type="entry name" value="TRACRIPTIONAL REGULATORY PROTEIN-RELATED-RELATED"/>
    <property type="match status" value="1"/>
</dbReference>
<reference evidence="3" key="1">
    <citation type="submission" date="2023-03" db="EMBL/GenBank/DDBJ databases">
        <title>Andean soil-derived lignocellulolytic bacterial consortium as a source of novel taxa and putative plastic-active enzymes.</title>
        <authorList>
            <person name="Diaz-Garcia L."/>
            <person name="Chuvochina M."/>
            <person name="Feuerriegel G."/>
            <person name="Bunk B."/>
            <person name="Sproer C."/>
            <person name="Streit W.R."/>
            <person name="Rodriguez L.M."/>
            <person name="Overmann J."/>
            <person name="Jimenez D.J."/>
        </authorList>
    </citation>
    <scope>NUCLEOTIDE SEQUENCE</scope>
    <source>
        <strain evidence="3">MAG 2441</strain>
    </source>
</reference>
<protein>
    <submittedName>
        <fullName evidence="3">Helix-turn-helix transcriptional regulator</fullName>
    </submittedName>
</protein>
<dbReference type="InterPro" id="IPR001387">
    <property type="entry name" value="Cro/C1-type_HTH"/>
</dbReference>
<proteinExistence type="predicted"/>
<dbReference type="SUPFAM" id="SSF47413">
    <property type="entry name" value="lambda repressor-like DNA-binding domains"/>
    <property type="match status" value="1"/>
</dbReference>
<dbReference type="AlphaFoldDB" id="A0AA95F2R4"/>
<dbReference type="SMART" id="SM00530">
    <property type="entry name" value="HTH_XRE"/>
    <property type="match status" value="1"/>
</dbReference>
<dbReference type="InterPro" id="IPR010982">
    <property type="entry name" value="Lambda_DNA-bd_dom_sf"/>
</dbReference>
<sequence length="132" mass="15089">MKIGERLRALRLKRKLSQEEVARHIGITRSAYSHYEINNRQPVYETLIKLAAYFEVSLDHIIGGTPTGQLQSPPDIPNSQKTRELLDMLKPLSEDQRQKSIDLLIELMKQESRFVNGDKPSYPASLSSNRGK</sequence>
<dbReference type="PROSITE" id="PS50943">
    <property type="entry name" value="HTH_CROC1"/>
    <property type="match status" value="1"/>
</dbReference>
<dbReference type="Proteomes" id="UP001178662">
    <property type="component" value="Chromosome"/>
</dbReference>
<keyword evidence="1" id="KW-0238">DNA-binding</keyword>